<keyword evidence="5 9" id="KW-0408">Iron</keyword>
<feature type="domain" description="Aconitase A/isopropylmalate dehydratase small subunit swivel" evidence="11">
    <location>
        <begin position="709"/>
        <end position="836"/>
    </location>
</feature>
<evidence type="ECO:0000256" key="9">
    <source>
        <dbReference type="RuleBase" id="RU361275"/>
    </source>
</evidence>
<dbReference type="Pfam" id="PF00330">
    <property type="entry name" value="Aconitase"/>
    <property type="match status" value="1"/>
</dbReference>
<dbReference type="CDD" id="cd01580">
    <property type="entry name" value="AcnA_IRP_Swivel"/>
    <property type="match status" value="1"/>
</dbReference>
<dbReference type="InterPro" id="IPR015931">
    <property type="entry name" value="Acnase/IPM_dHydase_lsu_aba_1/3"/>
</dbReference>
<evidence type="ECO:0000256" key="4">
    <source>
        <dbReference type="ARBA" id="ARBA00022723"/>
    </source>
</evidence>
<dbReference type="NCBIfam" id="NF009520">
    <property type="entry name" value="PRK12881.1"/>
    <property type="match status" value="1"/>
</dbReference>
<dbReference type="InterPro" id="IPR018136">
    <property type="entry name" value="Aconitase_4Fe-4S_BS"/>
</dbReference>
<sequence>MYALRCRPKMALSPKTRIKRWASSGPQPNPFLATKSSLYSGKQYYSLPQLSDSRVERLPYSIRVLLENAVRNCDEFAVTSRDVETLLDWHKTCEKKLEVPFRPARVVLQDYSGLAAIIDLAGMREAYAKQGRDPTDIQPLVPVDLVIDHSVQAIVHRTQDAVERNQQLEFEDNYERFQFLKWGSKAFNNLSIAPPGSGIIHQVNLEHLARGVFDENGLVYPDTLVGTDSHTTMINGLGILGWGVGGIEAEAAMLGQPLPLLLPPVVGFHLHGKLPQGATATDLVLTVTKLLRKHGVVGKFVEFFGDGVKHLSLADRATVANMAPEYGATMGFFPPDALSMQYLAQTGRPQAHIDLATEYLQKQELWANYDKPPEFSEVVELDLGTVVPCLAGPKRPHDLVPLKDMKQDFESCMSSPQGFKGFGVPAEKQSTTTKVTVNGEECSLTHGSVVIASITSCTNTSNPSVMLAAGLVAKRAVEKGLKVPESIKTSLSPGSQVVSAYLKASGLQEYLDKIGFASVGYGCMTCVGNSGEIDLAVSKAISESNLIASAVLSGNRNFEARIHPQTAATYLASPPLVVAYALAGTMNIDFEMQPIQKDANGQAVYLKDLWPSDEEVAKAVATHVQPALYNEVYQNMAKGTKLWQHLQAPDAPRYPWDNASTYINPPPFFEPQQASSITGAHCLLLLGDSVTTDHISPVSRIPPTSDAGKYLISLGVAKKDFNTYGARRGNDPVMARGTFANTRLSNKLAGSGQTGPVTVHIPSGEKMSVWEAVCKYNEAKRPMIVIAGKEYGAGSARDYAAKGPYLQGIKAVIAQSFERIHRSNLAGMGIVPLQFVDGQSAESLGLTGYEQFSIDLSGDLKPMQSINVTTSTGRTFSTTLRFDTLVEVEYYKNGNILQYVLKNKLDA</sequence>
<dbReference type="InterPro" id="IPR000573">
    <property type="entry name" value="AconitaseA/IPMdHydase_ssu_swvl"/>
</dbReference>
<dbReference type="InterPro" id="IPR044137">
    <property type="entry name" value="AcnA_IRP_Swivel"/>
</dbReference>
<dbReference type="NCBIfam" id="TIGR01341">
    <property type="entry name" value="aconitase_1"/>
    <property type="match status" value="1"/>
</dbReference>
<dbReference type="PANTHER" id="PTHR11670">
    <property type="entry name" value="ACONITASE/IRON-RESPONSIVE ELEMENT FAMILY MEMBER"/>
    <property type="match status" value="1"/>
</dbReference>
<dbReference type="GO" id="GO:0003994">
    <property type="term" value="F:aconitate hydratase activity"/>
    <property type="evidence" value="ECO:0007669"/>
    <property type="project" value="UniProtKB-EC"/>
</dbReference>
<dbReference type="SUPFAM" id="SSF52016">
    <property type="entry name" value="LeuD/IlvD-like"/>
    <property type="match status" value="1"/>
</dbReference>
<dbReference type="Gene3D" id="6.10.190.10">
    <property type="match status" value="1"/>
</dbReference>
<keyword evidence="9" id="KW-0004">4Fe-4S</keyword>
<gene>
    <name evidence="12" type="ORF">EGYM00392_LOCUS18226</name>
</gene>
<protein>
    <recommendedName>
        <fullName evidence="3 9">Aconitate hydratase</fullName>
        <shortName evidence="9">Aconitase</shortName>
        <ecNumber evidence="3 9">4.2.1.3</ecNumber>
    </recommendedName>
</protein>
<evidence type="ECO:0000256" key="7">
    <source>
        <dbReference type="ARBA" id="ARBA00023239"/>
    </source>
</evidence>
<evidence type="ECO:0000256" key="1">
    <source>
        <dbReference type="ARBA" id="ARBA00001966"/>
    </source>
</evidence>
<dbReference type="GO" id="GO:0046872">
    <property type="term" value="F:metal ion binding"/>
    <property type="evidence" value="ECO:0007669"/>
    <property type="project" value="UniProtKB-KW"/>
</dbReference>
<accession>A0A7S1IBV8</accession>
<dbReference type="GO" id="GO:0051539">
    <property type="term" value="F:4 iron, 4 sulfur cluster binding"/>
    <property type="evidence" value="ECO:0007669"/>
    <property type="project" value="UniProtKB-KW"/>
</dbReference>
<evidence type="ECO:0000256" key="8">
    <source>
        <dbReference type="ARBA" id="ARBA00023501"/>
    </source>
</evidence>
<comment type="similarity">
    <text evidence="2 9">Belongs to the aconitase/IPM isomerase family.</text>
</comment>
<evidence type="ECO:0000256" key="6">
    <source>
        <dbReference type="ARBA" id="ARBA00023014"/>
    </source>
</evidence>
<evidence type="ECO:0000256" key="5">
    <source>
        <dbReference type="ARBA" id="ARBA00023004"/>
    </source>
</evidence>
<dbReference type="InterPro" id="IPR036008">
    <property type="entry name" value="Aconitase_4Fe-4S_dom"/>
</dbReference>
<dbReference type="EMBL" id="HBGA01049753">
    <property type="protein sequence ID" value="CAD9007134.1"/>
    <property type="molecule type" value="Transcribed_RNA"/>
</dbReference>
<dbReference type="Pfam" id="PF00694">
    <property type="entry name" value="Aconitase_C"/>
    <property type="match status" value="1"/>
</dbReference>
<reference evidence="12" key="1">
    <citation type="submission" date="2021-01" db="EMBL/GenBank/DDBJ databases">
        <authorList>
            <person name="Corre E."/>
            <person name="Pelletier E."/>
            <person name="Niang G."/>
            <person name="Scheremetjew M."/>
            <person name="Finn R."/>
            <person name="Kale V."/>
            <person name="Holt S."/>
            <person name="Cochrane G."/>
            <person name="Meng A."/>
            <person name="Brown T."/>
            <person name="Cohen L."/>
        </authorList>
    </citation>
    <scope>NUCLEOTIDE SEQUENCE</scope>
    <source>
        <strain evidence="12">NIES-381</strain>
    </source>
</reference>
<organism evidence="12">
    <name type="scientific">Eutreptiella gymnastica</name>
    <dbReference type="NCBI Taxonomy" id="73025"/>
    <lineage>
        <taxon>Eukaryota</taxon>
        <taxon>Discoba</taxon>
        <taxon>Euglenozoa</taxon>
        <taxon>Euglenida</taxon>
        <taxon>Spirocuta</taxon>
        <taxon>Euglenophyceae</taxon>
        <taxon>Eutreptiales</taxon>
        <taxon>Eutreptiaceae</taxon>
        <taxon>Eutreptiella</taxon>
    </lineage>
</organism>
<dbReference type="PRINTS" id="PR00415">
    <property type="entry name" value="ACONITASE"/>
</dbReference>
<dbReference type="Gene3D" id="3.20.19.10">
    <property type="entry name" value="Aconitase, domain 4"/>
    <property type="match status" value="1"/>
</dbReference>
<comment type="function">
    <text evidence="9">Catalyzes the isomerization of citrate to isocitrate via cis-aconitate.</text>
</comment>
<dbReference type="FunFam" id="3.30.499.10:FF:000002">
    <property type="entry name" value="Aconitate hydratase"/>
    <property type="match status" value="1"/>
</dbReference>
<evidence type="ECO:0000313" key="12">
    <source>
        <dbReference type="EMBL" id="CAD9007134.1"/>
    </source>
</evidence>
<dbReference type="InterPro" id="IPR015928">
    <property type="entry name" value="Aconitase/3IPM_dehydase_swvl"/>
</dbReference>
<dbReference type="EC" id="4.2.1.3" evidence="3 9"/>
<dbReference type="PROSITE" id="PS00450">
    <property type="entry name" value="ACONITASE_1"/>
    <property type="match status" value="1"/>
</dbReference>
<comment type="cofactor">
    <cofactor evidence="1">
        <name>[4Fe-4S] cluster</name>
        <dbReference type="ChEBI" id="CHEBI:49883"/>
    </cofactor>
</comment>
<dbReference type="AlphaFoldDB" id="A0A7S1IBV8"/>
<evidence type="ECO:0000256" key="2">
    <source>
        <dbReference type="ARBA" id="ARBA00007185"/>
    </source>
</evidence>
<keyword evidence="4" id="KW-0479">Metal-binding</keyword>
<dbReference type="InterPro" id="IPR001030">
    <property type="entry name" value="Acoase/IPM_deHydtase_lsu_aba"/>
</dbReference>
<dbReference type="Gene3D" id="3.30.499.10">
    <property type="entry name" value="Aconitase, domain 3"/>
    <property type="match status" value="2"/>
</dbReference>
<dbReference type="GO" id="GO:0072350">
    <property type="term" value="P:tricarboxylic acid metabolic process"/>
    <property type="evidence" value="ECO:0007669"/>
    <property type="project" value="UniProtKB-ARBA"/>
</dbReference>
<feature type="domain" description="Aconitase/3-isopropylmalate dehydratase large subunit alpha/beta/alpha" evidence="10">
    <location>
        <begin position="89"/>
        <end position="584"/>
    </location>
</feature>
<dbReference type="FunFam" id="3.30.499.10:FF:000005">
    <property type="entry name" value="cytoplasmic aconitate hydratase"/>
    <property type="match status" value="1"/>
</dbReference>
<dbReference type="NCBIfam" id="NF006757">
    <property type="entry name" value="PRK09277.1"/>
    <property type="match status" value="1"/>
</dbReference>
<dbReference type="CDD" id="cd01586">
    <property type="entry name" value="AcnA_IRP"/>
    <property type="match status" value="1"/>
</dbReference>
<dbReference type="InterPro" id="IPR006249">
    <property type="entry name" value="Aconitase/IRP2"/>
</dbReference>
<name>A0A7S1IBV8_9EUGL</name>
<dbReference type="FunFam" id="3.20.19.10:FF:000001">
    <property type="entry name" value="Aconitate hydratase"/>
    <property type="match status" value="1"/>
</dbReference>
<comment type="catalytic activity">
    <reaction evidence="8 9">
        <text>citrate = D-threo-isocitrate</text>
        <dbReference type="Rhea" id="RHEA:10336"/>
        <dbReference type="ChEBI" id="CHEBI:15562"/>
        <dbReference type="ChEBI" id="CHEBI:16947"/>
        <dbReference type="EC" id="4.2.1.3"/>
    </reaction>
</comment>
<dbReference type="SUPFAM" id="SSF53732">
    <property type="entry name" value="Aconitase iron-sulfur domain"/>
    <property type="match status" value="1"/>
</dbReference>
<evidence type="ECO:0000256" key="3">
    <source>
        <dbReference type="ARBA" id="ARBA00012926"/>
    </source>
</evidence>
<proteinExistence type="inferred from homology"/>
<keyword evidence="6 9" id="KW-0411">Iron-sulfur</keyword>
<keyword evidence="7 9" id="KW-0456">Lyase</keyword>
<evidence type="ECO:0000259" key="10">
    <source>
        <dbReference type="Pfam" id="PF00330"/>
    </source>
</evidence>
<evidence type="ECO:0000259" key="11">
    <source>
        <dbReference type="Pfam" id="PF00694"/>
    </source>
</evidence>